<gene>
    <name evidence="3" type="ORF">THRCLA_21412</name>
</gene>
<dbReference type="SMART" id="SM00128">
    <property type="entry name" value="IPPc"/>
    <property type="match status" value="1"/>
</dbReference>
<keyword evidence="4" id="KW-1185">Reference proteome</keyword>
<feature type="compositionally biased region" description="Acidic residues" evidence="1">
    <location>
        <begin position="81"/>
        <end position="93"/>
    </location>
</feature>
<dbReference type="GO" id="GO:0004439">
    <property type="term" value="F:phosphatidylinositol-4,5-bisphosphate 5-phosphatase activity"/>
    <property type="evidence" value="ECO:0007669"/>
    <property type="project" value="TreeGrafter"/>
</dbReference>
<dbReference type="PANTHER" id="PTHR11200:SF291">
    <property type="entry name" value="INOSITOL 5-PHOSPHATASE"/>
    <property type="match status" value="1"/>
</dbReference>
<feature type="region of interest" description="Disordered" evidence="1">
    <location>
        <begin position="72"/>
        <end position="115"/>
    </location>
</feature>
<dbReference type="Pfam" id="PF00168">
    <property type="entry name" value="C2"/>
    <property type="match status" value="1"/>
</dbReference>
<evidence type="ECO:0000313" key="4">
    <source>
        <dbReference type="Proteomes" id="UP000243217"/>
    </source>
</evidence>
<reference evidence="3 4" key="1">
    <citation type="journal article" date="2014" name="Genome Biol. Evol.">
        <title>The secreted proteins of Achlya hypogyna and Thraustotheca clavata identify the ancestral oomycete secretome and reveal gene acquisitions by horizontal gene transfer.</title>
        <authorList>
            <person name="Misner I."/>
            <person name="Blouin N."/>
            <person name="Leonard G."/>
            <person name="Richards T.A."/>
            <person name="Lane C.E."/>
        </authorList>
    </citation>
    <scope>NUCLEOTIDE SEQUENCE [LARGE SCALE GENOMIC DNA]</scope>
    <source>
        <strain evidence="3 4">ATCC 34112</strain>
    </source>
</reference>
<comment type="caution">
    <text evidence="3">The sequence shown here is derived from an EMBL/GenBank/DDBJ whole genome shotgun (WGS) entry which is preliminary data.</text>
</comment>
<dbReference type="STRING" id="74557.A0A1V9ZWR6"/>
<dbReference type="InterPro" id="IPR000300">
    <property type="entry name" value="IPPc"/>
</dbReference>
<dbReference type="EMBL" id="JNBS01001125">
    <property type="protein sequence ID" value="OQS02462.1"/>
    <property type="molecule type" value="Genomic_DNA"/>
</dbReference>
<dbReference type="OrthoDB" id="62798at2759"/>
<organism evidence="3 4">
    <name type="scientific">Thraustotheca clavata</name>
    <dbReference type="NCBI Taxonomy" id="74557"/>
    <lineage>
        <taxon>Eukaryota</taxon>
        <taxon>Sar</taxon>
        <taxon>Stramenopiles</taxon>
        <taxon>Oomycota</taxon>
        <taxon>Saprolegniomycetes</taxon>
        <taxon>Saprolegniales</taxon>
        <taxon>Achlyaceae</taxon>
        <taxon>Thraustotheca</taxon>
    </lineage>
</organism>
<feature type="compositionally biased region" description="Polar residues" evidence="1">
    <location>
        <begin position="104"/>
        <end position="115"/>
    </location>
</feature>
<evidence type="ECO:0000259" key="2">
    <source>
        <dbReference type="PROSITE" id="PS50004"/>
    </source>
</evidence>
<accession>A0A1V9ZWR6</accession>
<dbReference type="InterPro" id="IPR035892">
    <property type="entry name" value="C2_domain_sf"/>
</dbReference>
<dbReference type="SUPFAM" id="SSF56219">
    <property type="entry name" value="DNase I-like"/>
    <property type="match status" value="1"/>
</dbReference>
<dbReference type="Gene3D" id="2.60.40.150">
    <property type="entry name" value="C2 domain"/>
    <property type="match status" value="1"/>
</dbReference>
<dbReference type="PANTHER" id="PTHR11200">
    <property type="entry name" value="INOSITOL 5-PHOSPHATASE"/>
    <property type="match status" value="1"/>
</dbReference>
<evidence type="ECO:0000313" key="3">
    <source>
        <dbReference type="EMBL" id="OQS02462.1"/>
    </source>
</evidence>
<dbReference type="SUPFAM" id="SSF49562">
    <property type="entry name" value="C2 domain (Calcium/lipid-binding domain, CaLB)"/>
    <property type="match status" value="1"/>
</dbReference>
<dbReference type="InterPro" id="IPR000008">
    <property type="entry name" value="C2_dom"/>
</dbReference>
<protein>
    <submittedName>
        <fullName evidence="3">Phosphatidylinositol-3,4,5-trisphosphate 5-phosphatase</fullName>
    </submittedName>
</protein>
<proteinExistence type="predicted"/>
<dbReference type="PROSITE" id="PS50004">
    <property type="entry name" value="C2"/>
    <property type="match status" value="1"/>
</dbReference>
<dbReference type="AlphaFoldDB" id="A0A1V9ZWR6"/>
<evidence type="ECO:0000256" key="1">
    <source>
        <dbReference type="SAM" id="MobiDB-lite"/>
    </source>
</evidence>
<dbReference type="Pfam" id="PF22669">
    <property type="entry name" value="Exo_endo_phos2"/>
    <property type="match status" value="1"/>
</dbReference>
<dbReference type="Proteomes" id="UP000243217">
    <property type="component" value="Unassembled WGS sequence"/>
</dbReference>
<dbReference type="GO" id="GO:0046856">
    <property type="term" value="P:phosphatidylinositol dephosphorylation"/>
    <property type="evidence" value="ECO:0007669"/>
    <property type="project" value="InterPro"/>
</dbReference>
<dbReference type="InterPro" id="IPR036691">
    <property type="entry name" value="Endo/exonu/phosph_ase_sf"/>
</dbReference>
<dbReference type="Gene3D" id="3.60.10.10">
    <property type="entry name" value="Endonuclease/exonuclease/phosphatase"/>
    <property type="match status" value="1"/>
</dbReference>
<feature type="domain" description="C2" evidence="2">
    <location>
        <begin position="373"/>
        <end position="503"/>
    </location>
</feature>
<dbReference type="InterPro" id="IPR046985">
    <property type="entry name" value="IP5"/>
</dbReference>
<name>A0A1V9ZWR6_9STRA</name>
<sequence>MESPPPTPDAFLNKLSIDAGQIEIALALPLQVLIGSWNVGNKMPPTSVDPWLPQGGGGFDVIAVGLQESSFKKSSSSSNDVFDEDDDDEENGEVVEVTEVSPPKQLQKSPSNASKRNLNSHYPFYQQLEEHFGQDYVIAGHVDLMEIRLIVFVHNRHEFTDVEKITEATGVGNVIGNKGGTVLKLVVDGISLCFVNCHLAAHESQKFLDRRNSDCAEILNGARVGRKSLSLDHQFDHVFWFGDMNYRVNLAYSNGSNEEMTKEAHWEAVHALVEQEGYATLYANDQLQHQLDQQKALAGWTTVPCNFPPTFKRIRGQQHEFTKQRVPSYCDRILWKSLPGYAKNLKLLKYECVEAICTSDHKPILGAFEIARYTPGPKTALRNHQSLEVQFTEMSATNLLAMDLTGQSDPYIKFYCTIPNLLLEDEAGKKHPQSGIVKANVNPVWTDDQIPTLKIKARLNELGKVHLVLVLMDYDAASSDDALGQVVLCMEEFYAEDGGGVAFERPVVQNGVPSGTLRGKITITPSDKGLAGWEKTTNAVPGCTCNVM</sequence>